<organism evidence="2 3">
    <name type="scientific">Colocasia esculenta</name>
    <name type="common">Wild taro</name>
    <name type="synonym">Arum esculentum</name>
    <dbReference type="NCBI Taxonomy" id="4460"/>
    <lineage>
        <taxon>Eukaryota</taxon>
        <taxon>Viridiplantae</taxon>
        <taxon>Streptophyta</taxon>
        <taxon>Embryophyta</taxon>
        <taxon>Tracheophyta</taxon>
        <taxon>Spermatophyta</taxon>
        <taxon>Magnoliopsida</taxon>
        <taxon>Liliopsida</taxon>
        <taxon>Araceae</taxon>
        <taxon>Aroideae</taxon>
        <taxon>Colocasieae</taxon>
        <taxon>Colocasia</taxon>
    </lineage>
</organism>
<name>A0A843U776_COLES</name>
<feature type="region of interest" description="Disordered" evidence="1">
    <location>
        <begin position="1"/>
        <end position="28"/>
    </location>
</feature>
<protein>
    <submittedName>
        <fullName evidence="2">Uncharacterized protein</fullName>
    </submittedName>
</protein>
<evidence type="ECO:0000256" key="1">
    <source>
        <dbReference type="SAM" id="MobiDB-lite"/>
    </source>
</evidence>
<evidence type="ECO:0000313" key="3">
    <source>
        <dbReference type="Proteomes" id="UP000652761"/>
    </source>
</evidence>
<keyword evidence="3" id="KW-1185">Reference proteome</keyword>
<accession>A0A843U776</accession>
<proteinExistence type="predicted"/>
<sequence>MQSLPDWRTSTLESRATYSGIAGPPNPSMVYTNLSQWCRHSPPASHEKRDQTSPEKGVAAAERGKGSLRPEREQNCAVWKENVKKKRREEERG</sequence>
<dbReference type="EMBL" id="NMUH01000355">
    <property type="protein sequence ID" value="MQL77584.1"/>
    <property type="molecule type" value="Genomic_DNA"/>
</dbReference>
<gene>
    <name evidence="2" type="ORF">Taro_009974</name>
</gene>
<feature type="compositionally biased region" description="Basic and acidic residues" evidence="1">
    <location>
        <begin position="62"/>
        <end position="74"/>
    </location>
</feature>
<evidence type="ECO:0000313" key="2">
    <source>
        <dbReference type="EMBL" id="MQL77584.1"/>
    </source>
</evidence>
<reference evidence="2" key="1">
    <citation type="submission" date="2017-07" db="EMBL/GenBank/DDBJ databases">
        <title>Taro Niue Genome Assembly and Annotation.</title>
        <authorList>
            <person name="Atibalentja N."/>
            <person name="Keating K."/>
            <person name="Fields C.J."/>
        </authorList>
    </citation>
    <scope>NUCLEOTIDE SEQUENCE</scope>
    <source>
        <strain evidence="2">Niue_2</strain>
        <tissue evidence="2">Leaf</tissue>
    </source>
</reference>
<comment type="caution">
    <text evidence="2">The sequence shown here is derived from an EMBL/GenBank/DDBJ whole genome shotgun (WGS) entry which is preliminary data.</text>
</comment>
<dbReference type="Proteomes" id="UP000652761">
    <property type="component" value="Unassembled WGS sequence"/>
</dbReference>
<feature type="region of interest" description="Disordered" evidence="1">
    <location>
        <begin position="40"/>
        <end position="93"/>
    </location>
</feature>
<feature type="compositionally biased region" description="Polar residues" evidence="1">
    <location>
        <begin position="1"/>
        <end position="17"/>
    </location>
</feature>
<dbReference type="AlphaFoldDB" id="A0A843U776"/>